<dbReference type="Pfam" id="PF00664">
    <property type="entry name" value="ABC_membrane"/>
    <property type="match status" value="1"/>
</dbReference>
<dbReference type="InterPro" id="IPR039421">
    <property type="entry name" value="Type_1_exporter"/>
</dbReference>
<keyword evidence="5" id="KW-0547">Nucleotide-binding</keyword>
<proteinExistence type="predicted"/>
<dbReference type="GO" id="GO:0016887">
    <property type="term" value="F:ATP hydrolysis activity"/>
    <property type="evidence" value="ECO:0007669"/>
    <property type="project" value="InterPro"/>
</dbReference>
<dbReference type="InterPro" id="IPR036640">
    <property type="entry name" value="ABC1_TM_sf"/>
</dbReference>
<dbReference type="AlphaFoldDB" id="A0A2W6P7F3"/>
<feature type="transmembrane region" description="Helical" evidence="10">
    <location>
        <begin position="57"/>
        <end position="88"/>
    </location>
</feature>
<dbReference type="CDD" id="cd18548">
    <property type="entry name" value="ABC_6TM_Tm287_like"/>
    <property type="match status" value="1"/>
</dbReference>
<feature type="transmembrane region" description="Helical" evidence="10">
    <location>
        <begin position="242"/>
        <end position="260"/>
    </location>
</feature>
<evidence type="ECO:0000256" key="6">
    <source>
        <dbReference type="ARBA" id="ARBA00022840"/>
    </source>
</evidence>
<protein>
    <submittedName>
        <fullName evidence="13">ABC transporter ATP-binding protein</fullName>
    </submittedName>
</protein>
<feature type="domain" description="ABC transporter" evidence="11">
    <location>
        <begin position="426"/>
        <end position="659"/>
    </location>
</feature>
<dbReference type="Gene3D" id="3.40.50.300">
    <property type="entry name" value="P-loop containing nucleotide triphosphate hydrolases"/>
    <property type="match status" value="1"/>
</dbReference>
<keyword evidence="6 13" id="KW-0067">ATP-binding</keyword>
<keyword evidence="3" id="KW-1003">Cell membrane</keyword>
<feature type="domain" description="ABC transmembrane type-1" evidence="12">
    <location>
        <begin position="18"/>
        <end position="300"/>
    </location>
</feature>
<feature type="compositionally biased region" description="Low complexity" evidence="9">
    <location>
        <begin position="367"/>
        <end position="385"/>
    </location>
</feature>
<evidence type="ECO:0000256" key="9">
    <source>
        <dbReference type="SAM" id="MobiDB-lite"/>
    </source>
</evidence>
<dbReference type="GO" id="GO:0015421">
    <property type="term" value="F:ABC-type oligopeptide transporter activity"/>
    <property type="evidence" value="ECO:0007669"/>
    <property type="project" value="TreeGrafter"/>
</dbReference>
<feature type="compositionally biased region" description="Basic and acidic residues" evidence="9">
    <location>
        <begin position="406"/>
        <end position="416"/>
    </location>
</feature>
<keyword evidence="2" id="KW-0813">Transport</keyword>
<evidence type="ECO:0000259" key="12">
    <source>
        <dbReference type="PROSITE" id="PS50929"/>
    </source>
</evidence>
<organism evidence="13 14">
    <name type="scientific">Paenibacillus silvae</name>
    <dbReference type="NCBI Taxonomy" id="1325358"/>
    <lineage>
        <taxon>Bacteria</taxon>
        <taxon>Bacillati</taxon>
        <taxon>Bacillota</taxon>
        <taxon>Bacilli</taxon>
        <taxon>Bacillales</taxon>
        <taxon>Paenibacillaceae</taxon>
        <taxon>Paenibacillus</taxon>
    </lineage>
</organism>
<feature type="region of interest" description="Disordered" evidence="9">
    <location>
        <begin position="312"/>
        <end position="416"/>
    </location>
</feature>
<dbReference type="GO" id="GO:0005886">
    <property type="term" value="C:plasma membrane"/>
    <property type="evidence" value="ECO:0007669"/>
    <property type="project" value="UniProtKB-SubCell"/>
</dbReference>
<dbReference type="InterPro" id="IPR003439">
    <property type="entry name" value="ABC_transporter-like_ATP-bd"/>
</dbReference>
<feature type="transmembrane region" description="Helical" evidence="10">
    <location>
        <begin position="159"/>
        <end position="176"/>
    </location>
</feature>
<keyword evidence="4 10" id="KW-0812">Transmembrane</keyword>
<dbReference type="PANTHER" id="PTHR43394">
    <property type="entry name" value="ATP-DEPENDENT PERMEASE MDL1, MITOCHONDRIAL"/>
    <property type="match status" value="1"/>
</dbReference>
<dbReference type="SMART" id="SM00382">
    <property type="entry name" value="AAA"/>
    <property type="match status" value="1"/>
</dbReference>
<evidence type="ECO:0000259" key="11">
    <source>
        <dbReference type="PROSITE" id="PS50893"/>
    </source>
</evidence>
<evidence type="ECO:0000256" key="3">
    <source>
        <dbReference type="ARBA" id="ARBA00022475"/>
    </source>
</evidence>
<reference evidence="13 14" key="1">
    <citation type="submission" date="2018-06" db="EMBL/GenBank/DDBJ databases">
        <title>Isolation of heavy metals resistant Paenibacillus silvae NC2 from Gold-Copper mine in ZiJin, China.</title>
        <authorList>
            <person name="Xu J."/>
            <person name="Mazhar H.S."/>
            <person name="Rensing C."/>
        </authorList>
    </citation>
    <scope>NUCLEOTIDE SEQUENCE [LARGE SCALE GENOMIC DNA]</scope>
    <source>
        <strain evidence="13 14">NC2</strain>
    </source>
</reference>
<evidence type="ECO:0000256" key="1">
    <source>
        <dbReference type="ARBA" id="ARBA00004651"/>
    </source>
</evidence>
<comment type="subcellular location">
    <subcellularLocation>
        <location evidence="1">Cell membrane</location>
        <topology evidence="1">Multi-pass membrane protein</topology>
    </subcellularLocation>
</comment>
<keyword evidence="8 10" id="KW-0472">Membrane</keyword>
<feature type="transmembrane region" description="Helical" evidence="10">
    <location>
        <begin position="280"/>
        <end position="298"/>
    </location>
</feature>
<accession>A0A2W6P7F3</accession>
<evidence type="ECO:0000313" key="14">
    <source>
        <dbReference type="Proteomes" id="UP000249204"/>
    </source>
</evidence>
<evidence type="ECO:0000256" key="10">
    <source>
        <dbReference type="SAM" id="Phobius"/>
    </source>
</evidence>
<comment type="caution">
    <text evidence="13">The sequence shown here is derived from an EMBL/GenBank/DDBJ whole genome shotgun (WGS) entry which is preliminary data.</text>
</comment>
<dbReference type="RefSeq" id="WP_111270280.1">
    <property type="nucleotide sequence ID" value="NZ_QKWW01000028.1"/>
</dbReference>
<evidence type="ECO:0000313" key="13">
    <source>
        <dbReference type="EMBL" id="PZT55600.1"/>
    </source>
</evidence>
<keyword evidence="7 10" id="KW-1133">Transmembrane helix</keyword>
<dbReference type="GO" id="GO:0005524">
    <property type="term" value="F:ATP binding"/>
    <property type="evidence" value="ECO:0007669"/>
    <property type="project" value="UniProtKB-KW"/>
</dbReference>
<evidence type="ECO:0000256" key="8">
    <source>
        <dbReference type="ARBA" id="ARBA00023136"/>
    </source>
</evidence>
<evidence type="ECO:0000256" key="2">
    <source>
        <dbReference type="ARBA" id="ARBA00022448"/>
    </source>
</evidence>
<dbReference type="Proteomes" id="UP000249204">
    <property type="component" value="Unassembled WGS sequence"/>
</dbReference>
<evidence type="ECO:0000256" key="5">
    <source>
        <dbReference type="ARBA" id="ARBA00022741"/>
    </source>
</evidence>
<dbReference type="SUPFAM" id="SSF52540">
    <property type="entry name" value="P-loop containing nucleoside triphosphate hydrolases"/>
    <property type="match status" value="1"/>
</dbReference>
<dbReference type="PROSITE" id="PS50929">
    <property type="entry name" value="ABC_TM1F"/>
    <property type="match status" value="1"/>
</dbReference>
<dbReference type="InterPro" id="IPR017871">
    <property type="entry name" value="ABC_transporter-like_CS"/>
</dbReference>
<dbReference type="PROSITE" id="PS00211">
    <property type="entry name" value="ABC_TRANSPORTER_1"/>
    <property type="match status" value="1"/>
</dbReference>
<dbReference type="Gene3D" id="1.20.1560.10">
    <property type="entry name" value="ABC transporter type 1, transmembrane domain"/>
    <property type="match status" value="2"/>
</dbReference>
<dbReference type="InterPro" id="IPR011527">
    <property type="entry name" value="ABC1_TM_dom"/>
</dbReference>
<feature type="transmembrane region" description="Helical" evidence="10">
    <location>
        <begin position="135"/>
        <end position="153"/>
    </location>
</feature>
<dbReference type="EMBL" id="QKWW01000028">
    <property type="protein sequence ID" value="PZT55600.1"/>
    <property type="molecule type" value="Genomic_DNA"/>
</dbReference>
<gene>
    <name evidence="13" type="ORF">DN757_10980</name>
</gene>
<evidence type="ECO:0000256" key="7">
    <source>
        <dbReference type="ARBA" id="ARBA00022989"/>
    </source>
</evidence>
<dbReference type="InterPro" id="IPR027417">
    <property type="entry name" value="P-loop_NTPase"/>
</dbReference>
<dbReference type="InterPro" id="IPR003593">
    <property type="entry name" value="AAA+_ATPase"/>
</dbReference>
<dbReference type="FunFam" id="3.40.50.300:FF:000221">
    <property type="entry name" value="Multidrug ABC transporter ATP-binding protein"/>
    <property type="match status" value="1"/>
</dbReference>
<evidence type="ECO:0000256" key="4">
    <source>
        <dbReference type="ARBA" id="ARBA00022692"/>
    </source>
</evidence>
<dbReference type="PANTHER" id="PTHR43394:SF1">
    <property type="entry name" value="ATP-BINDING CASSETTE SUB-FAMILY B MEMBER 10, MITOCHONDRIAL"/>
    <property type="match status" value="1"/>
</dbReference>
<dbReference type="PROSITE" id="PS50893">
    <property type="entry name" value="ABC_TRANSPORTER_2"/>
    <property type="match status" value="1"/>
</dbReference>
<dbReference type="SUPFAM" id="SSF90123">
    <property type="entry name" value="ABC transporter transmembrane region"/>
    <property type="match status" value="1"/>
</dbReference>
<sequence length="672" mass="73843">MGMIKLFVHLKKYRVAAIAALVMMLIELTVELAQPYLISKIIDNGIQQGDLNVVWMWGGVLVVSALIAFAAGIASSFFASHASLGFGYDLREKLYEKMQTFSYAVFNRFATSSLITRLTGDVTQVQDTIFMSLRFMTRVPLVVIGSMIMAVVVNPRLGLLLVVMVPVLLVFVIWMIKKAALLFRNVQRRLDAVNGVIQENLTGIRLIRVFVRMGHEIERFAGFSGKLMKGTISALRLTETTMPFMLLMMNGCIIAVLWFGRLDISSGSATVGEVVAVINYLLRTIGAMSALSWILVTFSRASASAQRLNEVFETEDTSETERTGQGSLAGRIAQNRENGKRDQNGQVAWMEEHSRNGQTGKIGQRDQSGSVSESISQSQSEKVQIGVPERGSEHADLPSSIHHHSEKSGADSKRDEQNFRAVQGGVEFSKVGFSYPGSEIKVLEDISFSAKAGERIAIMGATGSGKSSLVQLIPRLYTEEQGRVRIDGADASALDLPTLRGSIGYVPQEVILFTGSVRENIAWGREDASMEEIVEAARRAQIHETIEQLPNGYDTQLGQRGVNLSGGQKQRLSIARALVRRPSILILDDSTSALDVATEGRLLDALEELSCTTFIITQKISSTTSADLILLLDDGRLIGQGKHEDLMESSELYRRIHESQYGEGAQYVQSIH</sequence>
<name>A0A2W6P7F3_9BACL</name>
<dbReference type="Pfam" id="PF00005">
    <property type="entry name" value="ABC_tran"/>
    <property type="match status" value="1"/>
</dbReference>